<keyword evidence="8" id="KW-1185">Reference proteome</keyword>
<reference evidence="8" key="1">
    <citation type="submission" date="2013-03" db="EMBL/GenBank/DDBJ databases">
        <title>The Genome Sequence of Anopheles minimus MINIMUS1.</title>
        <authorList>
            <consortium name="The Broad Institute Genomics Platform"/>
            <person name="Neafsey D.E."/>
            <person name="Walton C."/>
            <person name="Walker B."/>
            <person name="Young S.K."/>
            <person name="Zeng Q."/>
            <person name="Gargeya S."/>
            <person name="Fitzgerald M."/>
            <person name="Haas B."/>
            <person name="Abouelleil A."/>
            <person name="Allen A.W."/>
            <person name="Alvarado L."/>
            <person name="Arachchi H.M."/>
            <person name="Berlin A.M."/>
            <person name="Chapman S.B."/>
            <person name="Gainer-Dewar J."/>
            <person name="Goldberg J."/>
            <person name="Griggs A."/>
            <person name="Gujja S."/>
            <person name="Hansen M."/>
            <person name="Howarth C."/>
            <person name="Imamovic A."/>
            <person name="Ireland A."/>
            <person name="Larimer J."/>
            <person name="McCowan C."/>
            <person name="Murphy C."/>
            <person name="Pearson M."/>
            <person name="Poon T.W."/>
            <person name="Priest M."/>
            <person name="Roberts A."/>
            <person name="Saif S."/>
            <person name="Shea T."/>
            <person name="Sisk P."/>
            <person name="Sykes S."/>
            <person name="Wortman J."/>
            <person name="Nusbaum C."/>
            <person name="Birren B."/>
        </authorList>
    </citation>
    <scope>NUCLEOTIDE SEQUENCE [LARGE SCALE GENOMIC DNA]</scope>
    <source>
        <strain evidence="8">MINIMUS1</strain>
    </source>
</reference>
<dbReference type="AlphaFoldDB" id="A0A182W2X4"/>
<feature type="region of interest" description="Disordered" evidence="5">
    <location>
        <begin position="59"/>
        <end position="96"/>
    </location>
</feature>
<dbReference type="InterPro" id="IPR013083">
    <property type="entry name" value="Znf_RING/FYVE/PHD"/>
</dbReference>
<dbReference type="InterPro" id="IPR019786">
    <property type="entry name" value="Zinc_finger_PHD-type_CS"/>
</dbReference>
<protein>
    <recommendedName>
        <fullName evidence="6">PHD-type domain-containing protein</fullName>
    </recommendedName>
</protein>
<evidence type="ECO:0000256" key="3">
    <source>
        <dbReference type="ARBA" id="ARBA00022833"/>
    </source>
</evidence>
<dbReference type="VEuPathDB" id="VectorBase:AMIN004684"/>
<evidence type="ECO:0000313" key="7">
    <source>
        <dbReference type="EnsemblMetazoa" id="AMIN004684-PA"/>
    </source>
</evidence>
<evidence type="ECO:0000259" key="6">
    <source>
        <dbReference type="PROSITE" id="PS50016"/>
    </source>
</evidence>
<sequence>MPKPKFDCVGCTRENTVADMVRCDQCFKWWHFDCAGVSHEVKNVKWVCELCASSKRDETAEVKSHDPSGKPSRAPRGKTGSQDGDFPKPSGKIMRTPPRSALAISTLPSIKKHAVVGQGIEEAKKSVTCERHVKENMPKSLANEPNGAIASKVDKRVSGQSVRCDSEFAFSARESSSSVSTTSKLKHLARVQELEVAALQAELDAKIAKLRVGYETARRQIEDDSASRKNGSIVSGTSKVLDWLSNHQEEDKIRTVESSVASKCVLEKTPSEGVRPSAVERASARKIWRRKLPPFSGSVKQWPIFYSYYNESTKACGYTSVENIMRLEEALTGPAREAVESKFTLPNAAPMVMDILKKLFGRPGLLVKELIEQARRAEAPKPERIDHLITFGLTVRKLCDHLTACDMTDHLSNPVLLDELVEKLPVNRGLEWVDFKRRFTKPTLKEFGEFMEELIDKCCELKASAKVEDLPAIPYRDAVPRMLIGLRDIALLKPLEVRSSDDGGPIAVRSLLGQRLQRECSIYLEAICSKGTRTTS</sequence>
<dbReference type="InterPro" id="IPR019787">
    <property type="entry name" value="Znf_PHD-finger"/>
</dbReference>
<dbReference type="SMART" id="SM00249">
    <property type="entry name" value="PHD"/>
    <property type="match status" value="1"/>
</dbReference>
<evidence type="ECO:0000313" key="8">
    <source>
        <dbReference type="Proteomes" id="UP000075920"/>
    </source>
</evidence>
<evidence type="ECO:0000256" key="2">
    <source>
        <dbReference type="ARBA" id="ARBA00022771"/>
    </source>
</evidence>
<keyword evidence="2 4" id="KW-0863">Zinc-finger</keyword>
<dbReference type="Pfam" id="PF03564">
    <property type="entry name" value="DUF1759"/>
    <property type="match status" value="1"/>
</dbReference>
<dbReference type="EnsemblMetazoa" id="AMIN004684-RA">
    <property type="protein sequence ID" value="AMIN004684-PA"/>
    <property type="gene ID" value="AMIN004684"/>
</dbReference>
<dbReference type="GO" id="GO:0008270">
    <property type="term" value="F:zinc ion binding"/>
    <property type="evidence" value="ECO:0007669"/>
    <property type="project" value="UniProtKB-KW"/>
</dbReference>
<accession>A0A182W2X4</accession>
<feature type="compositionally biased region" description="Basic and acidic residues" evidence="5">
    <location>
        <begin position="59"/>
        <end position="68"/>
    </location>
</feature>
<evidence type="ECO:0000256" key="1">
    <source>
        <dbReference type="ARBA" id="ARBA00022723"/>
    </source>
</evidence>
<name>A0A182W2X4_9DIPT</name>
<dbReference type="Proteomes" id="UP000075920">
    <property type="component" value="Unassembled WGS sequence"/>
</dbReference>
<keyword evidence="3" id="KW-0862">Zinc</keyword>
<dbReference type="CDD" id="cd15517">
    <property type="entry name" value="PHD_TCF19_like"/>
    <property type="match status" value="1"/>
</dbReference>
<dbReference type="InterPro" id="IPR001965">
    <property type="entry name" value="Znf_PHD"/>
</dbReference>
<dbReference type="PROSITE" id="PS01359">
    <property type="entry name" value="ZF_PHD_1"/>
    <property type="match status" value="1"/>
</dbReference>
<dbReference type="InterPro" id="IPR011011">
    <property type="entry name" value="Znf_FYVE_PHD"/>
</dbReference>
<keyword evidence="1" id="KW-0479">Metal-binding</keyword>
<evidence type="ECO:0000256" key="4">
    <source>
        <dbReference type="PROSITE-ProRule" id="PRU00146"/>
    </source>
</evidence>
<organism evidence="7 8">
    <name type="scientific">Anopheles minimus</name>
    <dbReference type="NCBI Taxonomy" id="112268"/>
    <lineage>
        <taxon>Eukaryota</taxon>
        <taxon>Metazoa</taxon>
        <taxon>Ecdysozoa</taxon>
        <taxon>Arthropoda</taxon>
        <taxon>Hexapoda</taxon>
        <taxon>Insecta</taxon>
        <taxon>Pterygota</taxon>
        <taxon>Neoptera</taxon>
        <taxon>Endopterygota</taxon>
        <taxon>Diptera</taxon>
        <taxon>Nematocera</taxon>
        <taxon>Culicoidea</taxon>
        <taxon>Culicidae</taxon>
        <taxon>Anophelinae</taxon>
        <taxon>Anopheles</taxon>
    </lineage>
</organism>
<dbReference type="PROSITE" id="PS50016">
    <property type="entry name" value="ZF_PHD_2"/>
    <property type="match status" value="1"/>
</dbReference>
<proteinExistence type="predicted"/>
<dbReference type="Gene3D" id="3.30.40.10">
    <property type="entry name" value="Zinc/RING finger domain, C3HC4 (zinc finger)"/>
    <property type="match status" value="1"/>
</dbReference>
<dbReference type="SUPFAM" id="SSF57903">
    <property type="entry name" value="FYVE/PHD zinc finger"/>
    <property type="match status" value="1"/>
</dbReference>
<evidence type="ECO:0000256" key="5">
    <source>
        <dbReference type="SAM" id="MobiDB-lite"/>
    </source>
</evidence>
<reference evidence="7" key="2">
    <citation type="submission" date="2020-05" db="UniProtKB">
        <authorList>
            <consortium name="EnsemblMetazoa"/>
        </authorList>
    </citation>
    <scope>IDENTIFICATION</scope>
    <source>
        <strain evidence="7">MINIMUS1</strain>
    </source>
</reference>
<dbReference type="PANTHER" id="PTHR47331">
    <property type="entry name" value="PHD-TYPE DOMAIN-CONTAINING PROTEIN"/>
    <property type="match status" value="1"/>
</dbReference>
<feature type="domain" description="PHD-type" evidence="6">
    <location>
        <begin position="5"/>
        <end position="54"/>
    </location>
</feature>
<dbReference type="STRING" id="112268.A0A182W2X4"/>
<dbReference type="InterPro" id="IPR005312">
    <property type="entry name" value="DUF1759"/>
</dbReference>